<dbReference type="GO" id="GO:0016757">
    <property type="term" value="F:glycosyltransferase activity"/>
    <property type="evidence" value="ECO:0007669"/>
    <property type="project" value="UniProtKB-KW"/>
</dbReference>
<dbReference type="AlphaFoldDB" id="A0A916WJL2"/>
<reference evidence="5" key="1">
    <citation type="journal article" date="2014" name="Int. J. Syst. Evol. Microbiol.">
        <title>Complete genome sequence of Corynebacterium casei LMG S-19264T (=DSM 44701T), isolated from a smear-ripened cheese.</title>
        <authorList>
            <consortium name="US DOE Joint Genome Institute (JGI-PGF)"/>
            <person name="Walter F."/>
            <person name="Albersmeier A."/>
            <person name="Kalinowski J."/>
            <person name="Ruckert C."/>
        </authorList>
    </citation>
    <scope>NUCLEOTIDE SEQUENCE</scope>
    <source>
        <strain evidence="5">CGMCC 1.12813</strain>
    </source>
</reference>
<dbReference type="Pfam" id="PF00534">
    <property type="entry name" value="Glycos_transf_1"/>
    <property type="match status" value="1"/>
</dbReference>
<feature type="domain" description="Glycosyl transferase family 1" evidence="3">
    <location>
        <begin position="197"/>
        <end position="358"/>
    </location>
</feature>
<evidence type="ECO:0000259" key="4">
    <source>
        <dbReference type="Pfam" id="PF13439"/>
    </source>
</evidence>
<feature type="domain" description="Glycosyltransferase subfamily 4-like N-terminal" evidence="4">
    <location>
        <begin position="16"/>
        <end position="180"/>
    </location>
</feature>
<accession>A0A916WJL2</accession>
<dbReference type="SUPFAM" id="SSF53756">
    <property type="entry name" value="UDP-Glycosyltransferase/glycogen phosphorylase"/>
    <property type="match status" value="1"/>
</dbReference>
<name>A0A916WJL2_9MICO</name>
<evidence type="ECO:0000256" key="1">
    <source>
        <dbReference type="ARBA" id="ARBA00022676"/>
    </source>
</evidence>
<dbReference type="PANTHER" id="PTHR46401:SF2">
    <property type="entry name" value="GLYCOSYLTRANSFERASE WBBK-RELATED"/>
    <property type="match status" value="1"/>
</dbReference>
<gene>
    <name evidence="5" type="ORF">GCM10010979_17890</name>
</gene>
<dbReference type="GO" id="GO:0009103">
    <property type="term" value="P:lipopolysaccharide biosynthetic process"/>
    <property type="evidence" value="ECO:0007669"/>
    <property type="project" value="TreeGrafter"/>
</dbReference>
<reference evidence="5" key="2">
    <citation type="submission" date="2020-09" db="EMBL/GenBank/DDBJ databases">
        <authorList>
            <person name="Sun Q."/>
            <person name="Zhou Y."/>
        </authorList>
    </citation>
    <scope>NUCLEOTIDE SEQUENCE</scope>
    <source>
        <strain evidence="5">CGMCC 1.12813</strain>
    </source>
</reference>
<organism evidence="5 6">
    <name type="scientific">Conyzicola nivalis</name>
    <dbReference type="NCBI Taxonomy" id="1477021"/>
    <lineage>
        <taxon>Bacteria</taxon>
        <taxon>Bacillati</taxon>
        <taxon>Actinomycetota</taxon>
        <taxon>Actinomycetes</taxon>
        <taxon>Micrococcales</taxon>
        <taxon>Microbacteriaceae</taxon>
        <taxon>Conyzicola</taxon>
    </lineage>
</organism>
<dbReference type="Gene3D" id="3.40.50.2000">
    <property type="entry name" value="Glycogen Phosphorylase B"/>
    <property type="match status" value="2"/>
</dbReference>
<keyword evidence="2 5" id="KW-0808">Transferase</keyword>
<dbReference type="CDD" id="cd03809">
    <property type="entry name" value="GT4_MtfB-like"/>
    <property type="match status" value="1"/>
</dbReference>
<dbReference type="Pfam" id="PF13439">
    <property type="entry name" value="Glyco_transf_4"/>
    <property type="match status" value="1"/>
</dbReference>
<keyword evidence="1" id="KW-0328">Glycosyltransferase</keyword>
<dbReference type="InterPro" id="IPR001296">
    <property type="entry name" value="Glyco_trans_1"/>
</dbReference>
<dbReference type="EMBL" id="BMGB01000001">
    <property type="protein sequence ID" value="GGB03644.1"/>
    <property type="molecule type" value="Genomic_DNA"/>
</dbReference>
<comment type="caution">
    <text evidence="5">The sequence shown here is derived from an EMBL/GenBank/DDBJ whole genome shotgun (WGS) entry which is preliminary data.</text>
</comment>
<sequence length="379" mass="40353">MTTLRIIIDQILAPVPGGIGRYAEELTRALIDTAPASCEIQGIVSSSTDEQYAMLHEKLPGLDSVYKSALARRELSAAWQHGFTRLPGKGMIHATSLLAPLSRHDRAGGSGDQIAVTIHDAVPWTHPETLTPHGASWHRAMAKRAHRYADAIVVPTHAVGDQLAEIFDFGQRIRVIGSAVSSQLATPVDADARAARLELPERYILAVGTLEPRKALEPLIRSLGSGASADLPLLIVGPPGWGEVDVAGVAASAGLEPDRVRALGYLSDADLAVALDRATVFVMPSLAEGFGIPVIEAFHFGTPVVHSDDPALVEVGGDAGLVVARDDPEGYPERLAEAIATVANDDELAARMGQAGRDRSNLFSWRNSAEKVWQLHADL</sequence>
<evidence type="ECO:0000259" key="3">
    <source>
        <dbReference type="Pfam" id="PF00534"/>
    </source>
</evidence>
<keyword evidence="6" id="KW-1185">Reference proteome</keyword>
<evidence type="ECO:0000313" key="6">
    <source>
        <dbReference type="Proteomes" id="UP000606922"/>
    </source>
</evidence>
<dbReference type="InterPro" id="IPR028098">
    <property type="entry name" value="Glyco_trans_4-like_N"/>
</dbReference>
<evidence type="ECO:0000313" key="5">
    <source>
        <dbReference type="EMBL" id="GGB03644.1"/>
    </source>
</evidence>
<dbReference type="RefSeq" id="WP_188510284.1">
    <property type="nucleotide sequence ID" value="NZ_BMGB01000001.1"/>
</dbReference>
<evidence type="ECO:0000256" key="2">
    <source>
        <dbReference type="ARBA" id="ARBA00022679"/>
    </source>
</evidence>
<proteinExistence type="predicted"/>
<dbReference type="Proteomes" id="UP000606922">
    <property type="component" value="Unassembled WGS sequence"/>
</dbReference>
<dbReference type="PANTHER" id="PTHR46401">
    <property type="entry name" value="GLYCOSYLTRANSFERASE WBBK-RELATED"/>
    <property type="match status" value="1"/>
</dbReference>
<protein>
    <submittedName>
        <fullName evidence="5">Glycosyl transferase</fullName>
    </submittedName>
</protein>